<comment type="caution">
    <text evidence="1">The sequence shown here is derived from an EMBL/GenBank/DDBJ whole genome shotgun (WGS) entry which is preliminary data.</text>
</comment>
<evidence type="ECO:0000313" key="2">
    <source>
        <dbReference type="Proteomes" id="UP001165960"/>
    </source>
</evidence>
<accession>A0ACC2RWG5</accession>
<gene>
    <name evidence="1" type="ORF">DSO57_1015035</name>
</gene>
<proteinExistence type="predicted"/>
<organism evidence="1 2">
    <name type="scientific">Entomophthora muscae</name>
    <dbReference type="NCBI Taxonomy" id="34485"/>
    <lineage>
        <taxon>Eukaryota</taxon>
        <taxon>Fungi</taxon>
        <taxon>Fungi incertae sedis</taxon>
        <taxon>Zoopagomycota</taxon>
        <taxon>Entomophthoromycotina</taxon>
        <taxon>Entomophthoromycetes</taxon>
        <taxon>Entomophthorales</taxon>
        <taxon>Entomophthoraceae</taxon>
        <taxon>Entomophthora</taxon>
    </lineage>
</organism>
<protein>
    <submittedName>
        <fullName evidence="1">Uncharacterized protein</fullName>
    </submittedName>
</protein>
<dbReference type="EMBL" id="QTSX02006448">
    <property type="protein sequence ID" value="KAJ9054407.1"/>
    <property type="molecule type" value="Genomic_DNA"/>
</dbReference>
<dbReference type="Proteomes" id="UP001165960">
    <property type="component" value="Unassembled WGS sequence"/>
</dbReference>
<evidence type="ECO:0000313" key="1">
    <source>
        <dbReference type="EMBL" id="KAJ9054407.1"/>
    </source>
</evidence>
<sequence>MYTTHCGSVYKEGGKPLAGSSATSFPYQQALVFTAANTHAVERTSAPYDLSTISHFMPEHQHPQAIVFGHPLLLQAPAPL</sequence>
<reference evidence="1" key="1">
    <citation type="submission" date="2022-04" db="EMBL/GenBank/DDBJ databases">
        <title>Genome of the entomopathogenic fungus Entomophthora muscae.</title>
        <authorList>
            <person name="Elya C."/>
            <person name="Lovett B.R."/>
            <person name="Lee E."/>
            <person name="Macias A.M."/>
            <person name="Hajek A.E."/>
            <person name="De Bivort B.L."/>
            <person name="Kasson M.T."/>
            <person name="De Fine Licht H.H."/>
            <person name="Stajich J.E."/>
        </authorList>
    </citation>
    <scope>NUCLEOTIDE SEQUENCE</scope>
    <source>
        <strain evidence="1">Berkeley</strain>
    </source>
</reference>
<keyword evidence="2" id="KW-1185">Reference proteome</keyword>
<name>A0ACC2RWG5_9FUNG</name>